<gene>
    <name evidence="3" type="ORF">RJT34_08679</name>
</gene>
<dbReference type="Gene3D" id="1.10.287.110">
    <property type="entry name" value="DnaJ domain"/>
    <property type="match status" value="1"/>
</dbReference>
<feature type="region of interest" description="Disordered" evidence="1">
    <location>
        <begin position="385"/>
        <end position="409"/>
    </location>
</feature>
<accession>A0AAN9PV07</accession>
<proteinExistence type="predicted"/>
<dbReference type="FunFam" id="1.10.287.110:FF:000043">
    <property type="entry name" value="J-domain protein required for chloroplast accumulation response 1"/>
    <property type="match status" value="1"/>
</dbReference>
<evidence type="ECO:0000313" key="4">
    <source>
        <dbReference type="Proteomes" id="UP001359559"/>
    </source>
</evidence>
<feature type="compositionally biased region" description="Basic and acidic residues" evidence="1">
    <location>
        <begin position="79"/>
        <end position="88"/>
    </location>
</feature>
<feature type="chain" id="PRO_5042967427" evidence="2">
    <location>
        <begin position="18"/>
        <end position="605"/>
    </location>
</feature>
<dbReference type="SUPFAM" id="SSF46565">
    <property type="entry name" value="Chaperone J-domain"/>
    <property type="match status" value="1"/>
</dbReference>
<dbReference type="InterPro" id="IPR036869">
    <property type="entry name" value="J_dom_sf"/>
</dbReference>
<dbReference type="GO" id="GO:0072583">
    <property type="term" value="P:clathrin-dependent endocytosis"/>
    <property type="evidence" value="ECO:0007669"/>
    <property type="project" value="TreeGrafter"/>
</dbReference>
<keyword evidence="4" id="KW-1185">Reference proteome</keyword>
<feature type="compositionally biased region" description="Polar residues" evidence="1">
    <location>
        <begin position="39"/>
        <end position="49"/>
    </location>
</feature>
<sequence length="605" mass="67737">MLLSILVHLQFVTDAYSYDFQLTSLPAKLTNGVDLPTFGSPTRSRNPPNNLKDGIAASNGNGLGSSDSHLSRFSTQAGQRKESKNDLKPHYRQSLLSQEFSNLSLSDNAEKGSNMKQDISISEVSPGATNGQFHFSIYKWASKGVPLVMPLRTERNSRTKDKAKLERCLSAKEWMVSEITSQNPIAYDGSSLINNRKRDESTASTTTQNGVDSHQIVDKIVSAKAQSDTSSSPQTVTEHVPNSSISCDVAVESNTHSASDIGFSGKIRAARETQKHGPKPLHSLFKESDKKQDCGDMIRRVREENRRKSAKKLSSIFDVTVNAKKQEEKTLFWRDIENSKATSRGALSFGGNVGNGRVKGKVKEFVRIFNEEALTKPIVESKSRLQHSTFKQRDALKTKDEVDGEDDPKQYKMEKSTLDTTNTSGNDLSHQVHISASAVPDISFAVIGDREESVHENFMIQVLAQDEGEVLQNQENQEIQVVDTKIQQWSKGKEANIRSLLSTLQYVLWPECGWKPVPLVDIIEGNAVKRSYQRALLCLHPDKLQQKGAASHQKYIAEKVFDILQVRELEVNDLFIDMIYDNIVIHDKAWMFYSNLAMCRRNQLS</sequence>
<comment type="caution">
    <text evidence="3">The sequence shown here is derived from an EMBL/GenBank/DDBJ whole genome shotgun (WGS) entry which is preliminary data.</text>
</comment>
<evidence type="ECO:0000256" key="1">
    <source>
        <dbReference type="SAM" id="MobiDB-lite"/>
    </source>
</evidence>
<dbReference type="GO" id="GO:0072318">
    <property type="term" value="P:clathrin coat disassembly"/>
    <property type="evidence" value="ECO:0007669"/>
    <property type="project" value="TreeGrafter"/>
</dbReference>
<feature type="signal peptide" evidence="2">
    <location>
        <begin position="1"/>
        <end position="17"/>
    </location>
</feature>
<dbReference type="PANTHER" id="PTHR23172:SF64">
    <property type="entry name" value="J DOMAIN-CONTAINING PROTEIN REQUIRED FOR CHLOROPLAST ACCUMULATION RESPONSE 1"/>
    <property type="match status" value="1"/>
</dbReference>
<dbReference type="GO" id="GO:0030276">
    <property type="term" value="F:clathrin binding"/>
    <property type="evidence" value="ECO:0007669"/>
    <property type="project" value="TreeGrafter"/>
</dbReference>
<dbReference type="EMBL" id="JAYKXN010000002">
    <property type="protein sequence ID" value="KAK7310894.1"/>
    <property type="molecule type" value="Genomic_DNA"/>
</dbReference>
<dbReference type="GO" id="GO:0031982">
    <property type="term" value="C:vesicle"/>
    <property type="evidence" value="ECO:0007669"/>
    <property type="project" value="TreeGrafter"/>
</dbReference>
<feature type="compositionally biased region" description="Basic and acidic residues" evidence="1">
    <location>
        <begin position="391"/>
        <end position="409"/>
    </location>
</feature>
<feature type="compositionally biased region" description="Polar residues" evidence="1">
    <location>
        <begin position="58"/>
        <end position="78"/>
    </location>
</feature>
<evidence type="ECO:0000313" key="3">
    <source>
        <dbReference type="EMBL" id="KAK7310894.1"/>
    </source>
</evidence>
<name>A0AAN9PV07_CLITE</name>
<reference evidence="3 4" key="1">
    <citation type="submission" date="2024-01" db="EMBL/GenBank/DDBJ databases">
        <title>The genomes of 5 underutilized Papilionoideae crops provide insights into root nodulation and disease resistance.</title>
        <authorList>
            <person name="Yuan L."/>
        </authorList>
    </citation>
    <scope>NUCLEOTIDE SEQUENCE [LARGE SCALE GENOMIC DNA]</scope>
    <source>
        <strain evidence="3">LY-2023</strain>
        <tissue evidence="3">Leaf</tissue>
    </source>
</reference>
<dbReference type="PANTHER" id="PTHR23172">
    <property type="entry name" value="AUXILIN/CYCLIN G-ASSOCIATED KINASE-RELATED"/>
    <property type="match status" value="1"/>
</dbReference>
<organism evidence="3 4">
    <name type="scientific">Clitoria ternatea</name>
    <name type="common">Butterfly pea</name>
    <dbReference type="NCBI Taxonomy" id="43366"/>
    <lineage>
        <taxon>Eukaryota</taxon>
        <taxon>Viridiplantae</taxon>
        <taxon>Streptophyta</taxon>
        <taxon>Embryophyta</taxon>
        <taxon>Tracheophyta</taxon>
        <taxon>Spermatophyta</taxon>
        <taxon>Magnoliopsida</taxon>
        <taxon>eudicotyledons</taxon>
        <taxon>Gunneridae</taxon>
        <taxon>Pentapetalae</taxon>
        <taxon>rosids</taxon>
        <taxon>fabids</taxon>
        <taxon>Fabales</taxon>
        <taxon>Fabaceae</taxon>
        <taxon>Papilionoideae</taxon>
        <taxon>50 kb inversion clade</taxon>
        <taxon>NPAAA clade</taxon>
        <taxon>indigoferoid/millettioid clade</taxon>
        <taxon>Phaseoleae</taxon>
        <taxon>Clitoria</taxon>
    </lineage>
</organism>
<dbReference type="GO" id="GO:0005737">
    <property type="term" value="C:cytoplasm"/>
    <property type="evidence" value="ECO:0007669"/>
    <property type="project" value="TreeGrafter"/>
</dbReference>
<dbReference type="AlphaFoldDB" id="A0AAN9PV07"/>
<evidence type="ECO:0000256" key="2">
    <source>
        <dbReference type="SAM" id="SignalP"/>
    </source>
</evidence>
<keyword evidence="2" id="KW-0732">Signal</keyword>
<protein>
    <submittedName>
        <fullName evidence="3">Uncharacterized protein</fullName>
    </submittedName>
</protein>
<dbReference type="Proteomes" id="UP001359559">
    <property type="component" value="Unassembled WGS sequence"/>
</dbReference>
<feature type="region of interest" description="Disordered" evidence="1">
    <location>
        <begin position="36"/>
        <end position="88"/>
    </location>
</feature>